<dbReference type="Pfam" id="PF00270">
    <property type="entry name" value="DEAD"/>
    <property type="match status" value="1"/>
</dbReference>
<name>A0A412X5P9_9BACT</name>
<comment type="caution">
    <text evidence="12">The sequence shown here is derived from an EMBL/GenBank/DDBJ whole genome shotgun (WGS) entry which is preliminary data.</text>
</comment>
<evidence type="ECO:0000259" key="11">
    <source>
        <dbReference type="PROSITE" id="PS51195"/>
    </source>
</evidence>
<feature type="domain" description="Helicase C-terminal" evidence="10">
    <location>
        <begin position="232"/>
        <end position="376"/>
    </location>
</feature>
<feature type="short sequence motif" description="Q motif" evidence="6">
    <location>
        <begin position="2"/>
        <end position="30"/>
    </location>
</feature>
<dbReference type="CDD" id="cd18787">
    <property type="entry name" value="SF2_C_DEAD"/>
    <property type="match status" value="1"/>
</dbReference>
<dbReference type="InterPro" id="IPR050079">
    <property type="entry name" value="DEAD_box_RNA_helicase"/>
</dbReference>
<gene>
    <name evidence="12" type="ORF">DWW18_00615</name>
</gene>
<evidence type="ECO:0000259" key="9">
    <source>
        <dbReference type="PROSITE" id="PS51192"/>
    </source>
</evidence>
<evidence type="ECO:0000256" key="6">
    <source>
        <dbReference type="PROSITE-ProRule" id="PRU00552"/>
    </source>
</evidence>
<keyword evidence="1 7" id="KW-0547">Nucleotide-binding</keyword>
<dbReference type="Gene3D" id="3.40.50.300">
    <property type="entry name" value="P-loop containing nucleotide triphosphate hydrolases"/>
    <property type="match status" value="2"/>
</dbReference>
<evidence type="ECO:0000259" key="10">
    <source>
        <dbReference type="PROSITE" id="PS51194"/>
    </source>
</evidence>
<dbReference type="InterPro" id="IPR001650">
    <property type="entry name" value="Helicase_C-like"/>
</dbReference>
<dbReference type="PROSITE" id="PS51194">
    <property type="entry name" value="HELICASE_CTER"/>
    <property type="match status" value="1"/>
</dbReference>
<dbReference type="InterPro" id="IPR027417">
    <property type="entry name" value="P-loop_NTPase"/>
</dbReference>
<comment type="similarity">
    <text evidence="5 7">Belongs to the DEAD box helicase family.</text>
</comment>
<dbReference type="SMART" id="SM00490">
    <property type="entry name" value="HELICc"/>
    <property type="match status" value="1"/>
</dbReference>
<dbReference type="GO" id="GO:0003676">
    <property type="term" value="F:nucleic acid binding"/>
    <property type="evidence" value="ECO:0007669"/>
    <property type="project" value="InterPro"/>
</dbReference>
<evidence type="ECO:0000256" key="3">
    <source>
        <dbReference type="ARBA" id="ARBA00022806"/>
    </source>
</evidence>
<evidence type="ECO:0000256" key="4">
    <source>
        <dbReference type="ARBA" id="ARBA00022840"/>
    </source>
</evidence>
<evidence type="ECO:0000256" key="1">
    <source>
        <dbReference type="ARBA" id="ARBA00022741"/>
    </source>
</evidence>
<reference evidence="12 13" key="1">
    <citation type="submission" date="2018-08" db="EMBL/GenBank/DDBJ databases">
        <title>A genome reference for cultivated species of the human gut microbiota.</title>
        <authorList>
            <person name="Zou Y."/>
            <person name="Xue W."/>
            <person name="Luo G."/>
        </authorList>
    </citation>
    <scope>NUCLEOTIDE SEQUENCE [LARGE SCALE GENOMIC DNA]</scope>
    <source>
        <strain evidence="12 13">AF14-49</strain>
    </source>
</reference>
<feature type="domain" description="DEAD-box RNA helicase Q" evidence="11">
    <location>
        <begin position="2"/>
        <end position="30"/>
    </location>
</feature>
<evidence type="ECO:0000256" key="5">
    <source>
        <dbReference type="ARBA" id="ARBA00038437"/>
    </source>
</evidence>
<feature type="region of interest" description="Disordered" evidence="8">
    <location>
        <begin position="549"/>
        <end position="612"/>
    </location>
</feature>
<accession>A0A412X5P9</accession>
<dbReference type="CDD" id="cd00268">
    <property type="entry name" value="DEADc"/>
    <property type="match status" value="1"/>
</dbReference>
<keyword evidence="2 7" id="KW-0378">Hydrolase</keyword>
<dbReference type="Proteomes" id="UP000283589">
    <property type="component" value="Unassembled WGS sequence"/>
</dbReference>
<sequence>MEKFRELGLDGEILKGIADLGFETPSPVQEKAIPVILGEENDLVVLAQTGTGKTAAFGLPLLQKINPEWNSVQILVLSPTRELCMQIGSDLKKYSKYLPDIRVTCVYGGTDIRRQMKELQKGVHVVVATPGRLVDLLNRKALNIETVFAVVLDEADEMLNMGFQEDLDFILSNTPKDKNTYLFSATMPKEVERIARNYLVNQKEISVGKKNQGADTVSHQYYMVRAKDCYETLRRIVDCSPSMYAIIFTRTKNDAQDIAKHLQRDGIDCDALHGDLSQAQRDNVMNAFRAKRLKVLVATDVAARGLDVDCLTHVINYNLPEDVESYTHRSGRTGRAGKEGISIAIIHSKEKGKLRRIEGILKKKFEYKQVPVGEEICRAQLAFYADKILASEDQEDMDLYAPDVYEKFAELTKEELIQHLVSYEFGKLLKKYKNTADLNISEDDRGGRSERGERGDRGDRRDRRGRGEETVYSTFMLNVGREDGLTPRDLMGLINKYSRRRGIGVGGIRIFDTDTKFEIDEDSASDFAVDFSKVLFNGIPLEIKAIPTRDNGRRRDDRSRGGFSGRRERRDRDKRDSRGGGRREEKSGGKRRGRPGSDPKKPRNFNRSSSRD</sequence>
<dbReference type="PROSITE" id="PS51192">
    <property type="entry name" value="HELICASE_ATP_BIND_1"/>
    <property type="match status" value="1"/>
</dbReference>
<evidence type="ECO:0000313" key="12">
    <source>
        <dbReference type="EMBL" id="RGV36733.1"/>
    </source>
</evidence>
<feature type="compositionally biased region" description="Basic and acidic residues" evidence="8">
    <location>
        <begin position="550"/>
        <end position="588"/>
    </location>
</feature>
<evidence type="ECO:0000256" key="8">
    <source>
        <dbReference type="SAM" id="MobiDB-lite"/>
    </source>
</evidence>
<dbReference type="InterPro" id="IPR044742">
    <property type="entry name" value="DEAD/DEAH_RhlB"/>
</dbReference>
<proteinExistence type="inferred from homology"/>
<dbReference type="InterPro" id="IPR000629">
    <property type="entry name" value="RNA-helicase_DEAD-box_CS"/>
</dbReference>
<dbReference type="InterPro" id="IPR014014">
    <property type="entry name" value="RNA_helicase_DEAD_Q_motif"/>
</dbReference>
<dbReference type="Pfam" id="PF00271">
    <property type="entry name" value="Helicase_C"/>
    <property type="match status" value="1"/>
</dbReference>
<evidence type="ECO:0000256" key="2">
    <source>
        <dbReference type="ARBA" id="ARBA00022801"/>
    </source>
</evidence>
<keyword evidence="4 7" id="KW-0067">ATP-binding</keyword>
<evidence type="ECO:0000256" key="7">
    <source>
        <dbReference type="RuleBase" id="RU000492"/>
    </source>
</evidence>
<dbReference type="AlphaFoldDB" id="A0A412X5P9"/>
<dbReference type="Pfam" id="PF03880">
    <property type="entry name" value="DbpA"/>
    <property type="match status" value="1"/>
</dbReference>
<dbReference type="GO" id="GO:0005829">
    <property type="term" value="C:cytosol"/>
    <property type="evidence" value="ECO:0007669"/>
    <property type="project" value="TreeGrafter"/>
</dbReference>
<dbReference type="InterPro" id="IPR011545">
    <property type="entry name" value="DEAD/DEAH_box_helicase_dom"/>
</dbReference>
<dbReference type="RefSeq" id="WP_118258315.1">
    <property type="nucleotide sequence ID" value="NZ_CALBWO010000038.1"/>
</dbReference>
<dbReference type="PANTHER" id="PTHR47959:SF13">
    <property type="entry name" value="ATP-DEPENDENT RNA HELICASE RHLE"/>
    <property type="match status" value="1"/>
</dbReference>
<dbReference type="GO" id="GO:0016787">
    <property type="term" value="F:hydrolase activity"/>
    <property type="evidence" value="ECO:0007669"/>
    <property type="project" value="UniProtKB-KW"/>
</dbReference>
<dbReference type="PROSITE" id="PS51195">
    <property type="entry name" value="Q_MOTIF"/>
    <property type="match status" value="1"/>
</dbReference>
<dbReference type="CDD" id="cd12252">
    <property type="entry name" value="RRM_DbpA"/>
    <property type="match status" value="1"/>
</dbReference>
<dbReference type="GO" id="GO:0003724">
    <property type="term" value="F:RNA helicase activity"/>
    <property type="evidence" value="ECO:0007669"/>
    <property type="project" value="InterPro"/>
</dbReference>
<feature type="compositionally biased region" description="Basic and acidic residues" evidence="8">
    <location>
        <begin position="442"/>
        <end position="465"/>
    </location>
</feature>
<dbReference type="PANTHER" id="PTHR47959">
    <property type="entry name" value="ATP-DEPENDENT RNA HELICASE RHLE-RELATED"/>
    <property type="match status" value="1"/>
</dbReference>
<feature type="domain" description="Helicase ATP-binding" evidence="9">
    <location>
        <begin position="34"/>
        <end position="205"/>
    </location>
</feature>
<dbReference type="SMART" id="SM00487">
    <property type="entry name" value="DEXDc"/>
    <property type="match status" value="1"/>
</dbReference>
<evidence type="ECO:0000313" key="13">
    <source>
        <dbReference type="Proteomes" id="UP000283589"/>
    </source>
</evidence>
<organism evidence="12 13">
    <name type="scientific">Butyricimonas virosa</name>
    <dbReference type="NCBI Taxonomy" id="544645"/>
    <lineage>
        <taxon>Bacteria</taxon>
        <taxon>Pseudomonadati</taxon>
        <taxon>Bacteroidota</taxon>
        <taxon>Bacteroidia</taxon>
        <taxon>Bacteroidales</taxon>
        <taxon>Odoribacteraceae</taxon>
        <taxon>Butyricimonas</taxon>
    </lineage>
</organism>
<dbReference type="STRING" id="1121130.GCA_000519105_02294"/>
<dbReference type="Gene3D" id="3.30.70.330">
    <property type="match status" value="1"/>
</dbReference>
<dbReference type="EMBL" id="QRZA01000001">
    <property type="protein sequence ID" value="RGV36733.1"/>
    <property type="molecule type" value="Genomic_DNA"/>
</dbReference>
<protein>
    <submittedName>
        <fullName evidence="12">ATP-dependent helicase</fullName>
    </submittedName>
</protein>
<dbReference type="InterPro" id="IPR012677">
    <property type="entry name" value="Nucleotide-bd_a/b_plait_sf"/>
</dbReference>
<feature type="region of interest" description="Disordered" evidence="8">
    <location>
        <begin position="440"/>
        <end position="465"/>
    </location>
</feature>
<dbReference type="PROSITE" id="PS00039">
    <property type="entry name" value="DEAD_ATP_HELICASE"/>
    <property type="match status" value="1"/>
</dbReference>
<dbReference type="SUPFAM" id="SSF52540">
    <property type="entry name" value="P-loop containing nucleoside triphosphate hydrolases"/>
    <property type="match status" value="1"/>
</dbReference>
<dbReference type="InterPro" id="IPR014001">
    <property type="entry name" value="Helicase_ATP-bd"/>
</dbReference>
<dbReference type="GO" id="GO:0005524">
    <property type="term" value="F:ATP binding"/>
    <property type="evidence" value="ECO:0007669"/>
    <property type="project" value="UniProtKB-KW"/>
</dbReference>
<dbReference type="InterPro" id="IPR005580">
    <property type="entry name" value="DbpA/CsdA_RNA-bd_dom"/>
</dbReference>
<keyword evidence="3 7" id="KW-0347">Helicase</keyword>